<sequence length="81" mass="8946">MDFNSHFFSSMSMWAILPLIATIIVHLAFSAAIFNDSSRLNEENRQLAFVGPVIWSLAVLVGGVFVAAAYWLIHHSALSKP</sequence>
<protein>
    <submittedName>
        <fullName evidence="2">Uncharacterized protein</fullName>
    </submittedName>
</protein>
<dbReference type="RefSeq" id="WP_163107644.1">
    <property type="nucleotide sequence ID" value="NZ_JAAAWO010000016.1"/>
</dbReference>
<proteinExistence type="predicted"/>
<name>A0A6N9TIH1_9ALTE</name>
<feature type="transmembrane region" description="Helical" evidence="1">
    <location>
        <begin position="47"/>
        <end position="73"/>
    </location>
</feature>
<keyword evidence="3" id="KW-1185">Reference proteome</keyword>
<organism evidence="2 3">
    <name type="scientific">Alteromonas genovensis</name>
    <dbReference type="NCBI Taxonomy" id="471225"/>
    <lineage>
        <taxon>Bacteria</taxon>
        <taxon>Pseudomonadati</taxon>
        <taxon>Pseudomonadota</taxon>
        <taxon>Gammaproteobacteria</taxon>
        <taxon>Alteromonadales</taxon>
        <taxon>Alteromonadaceae</taxon>
        <taxon>Alteromonas/Salinimonas group</taxon>
        <taxon>Alteromonas</taxon>
    </lineage>
</organism>
<dbReference type="Proteomes" id="UP000471381">
    <property type="component" value="Unassembled WGS sequence"/>
</dbReference>
<reference evidence="2 3" key="1">
    <citation type="submission" date="2020-01" db="EMBL/GenBank/DDBJ databases">
        <title>Genomes of bacteria type strains.</title>
        <authorList>
            <person name="Chen J."/>
            <person name="Zhu S."/>
            <person name="Yang J."/>
        </authorList>
    </citation>
    <scope>NUCLEOTIDE SEQUENCE [LARGE SCALE GENOMIC DNA]</scope>
    <source>
        <strain evidence="2 3">LMG 24078</strain>
    </source>
</reference>
<evidence type="ECO:0000313" key="3">
    <source>
        <dbReference type="Proteomes" id="UP000471381"/>
    </source>
</evidence>
<feature type="transmembrane region" description="Helical" evidence="1">
    <location>
        <begin position="12"/>
        <end position="35"/>
    </location>
</feature>
<accession>A0A6N9TIH1</accession>
<keyword evidence="1" id="KW-1133">Transmembrane helix</keyword>
<dbReference type="AlphaFoldDB" id="A0A6N9TIH1"/>
<dbReference type="EMBL" id="JAAAWO010000016">
    <property type="protein sequence ID" value="NDW17117.1"/>
    <property type="molecule type" value="Genomic_DNA"/>
</dbReference>
<evidence type="ECO:0000256" key="1">
    <source>
        <dbReference type="SAM" id="Phobius"/>
    </source>
</evidence>
<comment type="caution">
    <text evidence="2">The sequence shown here is derived from an EMBL/GenBank/DDBJ whole genome shotgun (WGS) entry which is preliminary data.</text>
</comment>
<gene>
    <name evidence="2" type="ORF">GTQ48_16500</name>
</gene>
<evidence type="ECO:0000313" key="2">
    <source>
        <dbReference type="EMBL" id="NDW17117.1"/>
    </source>
</evidence>
<keyword evidence="1" id="KW-0812">Transmembrane</keyword>
<keyword evidence="1" id="KW-0472">Membrane</keyword>